<evidence type="ECO:0000313" key="1">
    <source>
        <dbReference type="EMBL" id="CFE43663.1"/>
    </source>
</evidence>
<name>A0A0E8UJ00_MYCTX</name>
<dbReference type="EMBL" id="CSAD01000343">
    <property type="protein sequence ID" value="COV79314.1"/>
    <property type="molecule type" value="Genomic_DNA"/>
</dbReference>
<dbReference type="EMBL" id="CNFT01000642">
    <property type="protein sequence ID" value="CKS07520.1"/>
    <property type="molecule type" value="Genomic_DNA"/>
</dbReference>
<dbReference type="EMBL" id="CNFU01000749">
    <property type="protein sequence ID" value="CKS44458.1"/>
    <property type="molecule type" value="Genomic_DNA"/>
</dbReference>
<dbReference type="EMBL" id="CSAJ01000359">
    <property type="protein sequence ID" value="COW45272.1"/>
    <property type="molecule type" value="Genomic_DNA"/>
</dbReference>
<evidence type="ECO:0000313" key="7">
    <source>
        <dbReference type="EMBL" id="CNV07851.1"/>
    </source>
</evidence>
<keyword evidence="15" id="KW-0547">Nucleotide-binding</keyword>
<dbReference type="Proteomes" id="UP000044938">
    <property type="component" value="Unassembled WGS sequence"/>
</dbReference>
<dbReference type="EMBL" id="CNGE01000001">
    <property type="protein sequence ID" value="CKR55548.1"/>
    <property type="molecule type" value="Genomic_DNA"/>
</dbReference>
<dbReference type="Proteomes" id="UP000050139">
    <property type="component" value="Unassembled WGS sequence"/>
</dbReference>
<keyword evidence="15" id="KW-0067">ATP-binding</keyword>
<evidence type="ECO:0000313" key="22">
    <source>
        <dbReference type="Proteomes" id="UP000048289"/>
    </source>
</evidence>
<reference evidence="14 28" key="4">
    <citation type="submission" date="2016-04" db="EMBL/GenBank/DDBJ databases">
        <authorList>
            <person name="Bigi M."/>
            <person name="Bigi F."/>
            <person name="Soria M.A."/>
        </authorList>
    </citation>
    <scope>NUCLEOTIDE SEQUENCE [LARGE SCALE GENOMIC DNA]</scope>
    <source>
        <strain evidence="14 28">6548</strain>
    </source>
</reference>
<evidence type="ECO:0000313" key="28">
    <source>
        <dbReference type="Proteomes" id="UP000189452"/>
    </source>
</evidence>
<evidence type="ECO:0000313" key="11">
    <source>
        <dbReference type="EMBL" id="COW45272.1"/>
    </source>
</evidence>
<gene>
    <name evidence="14" type="ORF">A4S10_01784</name>
    <name evidence="15" type="ORF">DKC2_1796</name>
    <name evidence="7" type="ORF">ERS007661_01612</name>
    <name evidence="8" type="ORF">ERS007679_02469</name>
    <name evidence="1" type="ORF">ERS007681_03459</name>
    <name evidence="2" type="ORF">ERS007688_00464</name>
    <name evidence="9" type="ORF">ERS007703_02936</name>
    <name evidence="11" type="ORF">ERS007720_02671</name>
    <name evidence="12" type="ORF">ERS007739_02592</name>
    <name evidence="10" type="ORF">ERS007741_01748</name>
    <name evidence="3" type="ORF">ERS027646_00019</name>
    <name evidence="4" type="ORF">ERS027659_02604</name>
    <name evidence="5" type="ORF">ERS027661_03087</name>
    <name evidence="6" type="ORF">ERS094118_02005</name>
    <name evidence="13" type="ORF">J8J21_04000</name>
</gene>
<dbReference type="Proteomes" id="UP000048948">
    <property type="component" value="Unassembled WGS sequence"/>
</dbReference>
<dbReference type="EMBL" id="CFOH01000042">
    <property type="protein sequence ID" value="CFE46878.1"/>
    <property type="molecule type" value="Genomic_DNA"/>
</dbReference>
<dbReference type="EMBL" id="CSAE01000359">
    <property type="protein sequence ID" value="COW16627.1"/>
    <property type="molecule type" value="Genomic_DNA"/>
</dbReference>
<reference evidence="9" key="3">
    <citation type="submission" date="2015-03" db="EMBL/GenBank/DDBJ databases">
        <authorList>
            <person name="Murphy D."/>
        </authorList>
    </citation>
    <scope>NUCLEOTIDE SEQUENCE [LARGE SCALE GENOMIC DNA]</scope>
    <source>
        <strain evidence="9">K00500041</strain>
    </source>
</reference>
<reference evidence="12 26" key="2">
    <citation type="submission" date="2015-03" db="EMBL/GenBank/DDBJ databases">
        <authorList>
            <consortium name="Pathogen Informatics"/>
            <person name="Murphy D."/>
        </authorList>
    </citation>
    <scope>NUCLEOTIDE SEQUENCE</scope>
    <source>
        <strain evidence="6 26">0268S</strain>
        <strain evidence="12">N09902308</strain>
    </source>
</reference>
<evidence type="ECO:0000313" key="6">
    <source>
        <dbReference type="EMBL" id="CLW15386.1"/>
    </source>
</evidence>
<dbReference type="Proteomes" id="UP000045842">
    <property type="component" value="Unassembled WGS sequence"/>
</dbReference>
<dbReference type="EMBL" id="LWDQ01000001">
    <property type="protein sequence ID" value="OMH59614.1"/>
    <property type="molecule type" value="Genomic_DNA"/>
</dbReference>
<evidence type="ECO:0000313" key="9">
    <source>
        <dbReference type="EMBL" id="COW16627.1"/>
    </source>
</evidence>
<dbReference type="EMBL" id="COPH01000013">
    <property type="protein sequence ID" value="CLW15386.1"/>
    <property type="molecule type" value="Genomic_DNA"/>
</dbReference>
<dbReference type="EMBL" id="LR027516">
    <property type="protein sequence ID" value="VCU49961.1"/>
    <property type="molecule type" value="Genomic_DNA"/>
</dbReference>
<reference evidence="16 17" key="1">
    <citation type="submission" date="2015-03" db="EMBL/GenBank/DDBJ databases">
        <authorList>
            <consortium name="Pathogen Informatics"/>
        </authorList>
    </citation>
    <scope>NUCLEOTIDE SEQUENCE [LARGE SCALE GENOMIC DNA]</scope>
    <source>
        <strain evidence="3 24">Bir 172</strain>
        <strain evidence="4 27">Bir 185</strain>
        <strain evidence="5 25">Bir 187</strain>
        <strain evidence="7 18">D00501624</strain>
        <strain evidence="8 20">G09801536</strain>
        <strain evidence="1 22">G09901357</strain>
        <strain evidence="2 21">H09601792</strain>
        <strain evidence="16">K00500041</strain>
        <strain evidence="11 19">M09401471</strain>
        <strain evidence="17">N09902308</strain>
        <strain evidence="10 23">P00601463</strain>
    </source>
</reference>
<dbReference type="GeneID" id="45428099"/>
<dbReference type="Proteomes" id="UP000046947">
    <property type="component" value="Unassembled WGS sequence"/>
</dbReference>
<dbReference type="Proteomes" id="UP000039217">
    <property type="component" value="Unassembled WGS sequence"/>
</dbReference>
<dbReference type="PATRIC" id="fig|1773.206.peg.3225"/>
<evidence type="ECO:0000313" key="25">
    <source>
        <dbReference type="Proteomes" id="UP000049023"/>
    </source>
</evidence>
<dbReference type="EMBL" id="CQQC01000466">
    <property type="protein sequence ID" value="CNV07851.1"/>
    <property type="molecule type" value="Genomic_DNA"/>
</dbReference>
<dbReference type="AlphaFoldDB" id="A0A0E8UJ00"/>
<dbReference type="EMBL" id="JAGIZI010000004">
    <property type="protein sequence ID" value="MBP0682297.1"/>
    <property type="molecule type" value="Genomic_DNA"/>
</dbReference>
<evidence type="ECO:0000313" key="8">
    <source>
        <dbReference type="EMBL" id="COV79314.1"/>
    </source>
</evidence>
<dbReference type="Proteomes" id="UP000189452">
    <property type="component" value="Chromosome"/>
</dbReference>
<evidence type="ECO:0000313" key="18">
    <source>
        <dbReference type="Proteomes" id="UP000039217"/>
    </source>
</evidence>
<evidence type="ECO:0000313" key="14">
    <source>
        <dbReference type="EMBL" id="OMH59614.1"/>
    </source>
</evidence>
<evidence type="ECO:0000313" key="23">
    <source>
        <dbReference type="Proteomes" id="UP000048600"/>
    </source>
</evidence>
<reference evidence="14 28" key="5">
    <citation type="submission" date="2017-02" db="EMBL/GenBank/DDBJ databases">
        <title>Protein polymorphisms may explain contrasting epidemiological fitness of two variants of a multidrug-resistant Mycobacterium tuberculosis strain.</title>
        <authorList>
            <person name="Bigi M.M."/>
            <person name="Lopez B."/>
            <person name="Blanco F.C."/>
            <person name="Sasiain M.C."/>
            <person name="De La Barrera S."/>
            <person name="Ritacco V."/>
            <person name="Bigi F."/>
            <person name="Soria M.A."/>
        </authorList>
    </citation>
    <scope>NUCLEOTIDE SEQUENCE [LARGE SCALE GENOMIC DNA]</scope>
    <source>
        <strain evidence="14 28">6548</strain>
    </source>
</reference>
<dbReference type="GO" id="GO:0004386">
    <property type="term" value="F:helicase activity"/>
    <property type="evidence" value="ECO:0007669"/>
    <property type="project" value="UniProtKB-KW"/>
</dbReference>
<dbReference type="EMBL" id="CHKL01000164">
    <property type="protein sequence ID" value="COW18470.1"/>
    <property type="molecule type" value="Genomic_DNA"/>
</dbReference>
<evidence type="ECO:0000313" key="29">
    <source>
        <dbReference type="Proteomes" id="UP000300237"/>
    </source>
</evidence>
<proteinExistence type="predicted"/>
<evidence type="ECO:0000313" key="16">
    <source>
        <dbReference type="Proteomes" id="UP000038802"/>
    </source>
</evidence>
<organism evidence="12 17">
    <name type="scientific">Mycobacterium tuberculosis</name>
    <dbReference type="NCBI Taxonomy" id="1773"/>
    <lineage>
        <taxon>Bacteria</taxon>
        <taxon>Bacillati</taxon>
        <taxon>Actinomycetota</taxon>
        <taxon>Actinomycetes</taxon>
        <taxon>Mycobacteriales</taxon>
        <taxon>Mycobacteriaceae</taxon>
        <taxon>Mycobacterium</taxon>
        <taxon>Mycobacterium tuberculosis complex</taxon>
    </lineage>
</organism>
<evidence type="ECO:0000313" key="20">
    <source>
        <dbReference type="Proteomes" id="UP000045842"/>
    </source>
</evidence>
<dbReference type="Proteomes" id="UP000300237">
    <property type="component" value="Chromosome"/>
</dbReference>
<evidence type="ECO:0000313" key="13">
    <source>
        <dbReference type="EMBL" id="MBP0682297.1"/>
    </source>
</evidence>
<evidence type="ECO:0000313" key="15">
    <source>
        <dbReference type="EMBL" id="VCU49961.1"/>
    </source>
</evidence>
<sequence>MIQQFNERNAPVFLISLKPAASGWTSNLFASVVDDGNAFGSVPTVDDIRGLLA</sequence>
<dbReference type="Proteomes" id="UP000050164">
    <property type="component" value="Unassembled WGS sequence"/>
</dbReference>
<dbReference type="Proteomes" id="UP000049023">
    <property type="component" value="Unassembled WGS sequence"/>
</dbReference>
<evidence type="ECO:0000313" key="17">
    <source>
        <dbReference type="Proteomes" id="UP000039021"/>
    </source>
</evidence>
<evidence type="ECO:0000313" key="24">
    <source>
        <dbReference type="Proteomes" id="UP000048948"/>
    </source>
</evidence>
<dbReference type="STRING" id="1806.RN08_1889"/>
<dbReference type="Proteomes" id="UP000039021">
    <property type="component" value="Unassembled WGS sequence"/>
</dbReference>
<protein>
    <submittedName>
        <fullName evidence="12">Conserved protein of uncharacterized function, possibly SNF2-related</fullName>
    </submittedName>
    <submittedName>
        <fullName evidence="15">Helicase</fullName>
    </submittedName>
</protein>
<accession>A0A0E8UJ00</accession>
<dbReference type="RefSeq" id="WP_009939761.1">
    <property type="nucleotide sequence ID" value="NZ_AP017901.1"/>
</dbReference>
<evidence type="ECO:0000313" key="5">
    <source>
        <dbReference type="EMBL" id="CKS44458.1"/>
    </source>
</evidence>
<reference evidence="15 29" key="6">
    <citation type="submission" date="2018-08" db="EMBL/GenBank/DDBJ databases">
        <authorList>
            <person name="Fokvardsen B D."/>
            <person name="Norman A."/>
        </authorList>
    </citation>
    <scope>NUCLEOTIDE SEQUENCE [LARGE SCALE GENOMIC DNA]</scope>
    <source>
        <strain evidence="15 29">DKC2</strain>
    </source>
</reference>
<evidence type="ECO:0000313" key="3">
    <source>
        <dbReference type="EMBL" id="CKR55548.1"/>
    </source>
</evidence>
<dbReference type="EMBL" id="CFOE01000602">
    <property type="protein sequence ID" value="CFE43663.1"/>
    <property type="molecule type" value="Genomic_DNA"/>
</dbReference>
<keyword evidence="15" id="KW-0347">Helicase</keyword>
<evidence type="ECO:0000313" key="4">
    <source>
        <dbReference type="EMBL" id="CKS07520.1"/>
    </source>
</evidence>
<dbReference type="Proteomes" id="UP000048600">
    <property type="component" value="Unassembled WGS sequence"/>
</dbReference>
<reference evidence="13 30" key="7">
    <citation type="submission" date="2021-03" db="EMBL/GenBank/DDBJ databases">
        <title>Whole Genome Sequencing of Mycobacterium tuberculosis clinical isolates from Arunachal Pradesh, India.</title>
        <authorList>
            <person name="Singh S."/>
            <person name="Mudliar S.R."/>
            <person name="Kulsum U."/>
            <person name="Rufai S.B."/>
            <person name="Singh P.K."/>
            <person name="Umpo M."/>
            <person name="Nyori M."/>
        </authorList>
    </citation>
    <scope>NUCLEOTIDE SEQUENCE [LARGE SCALE GENOMIC DNA]</scope>
    <source>
        <strain evidence="13 30">OMICS/BPL/0142/20/SP</strain>
    </source>
</reference>
<dbReference type="Proteomes" id="UP000038802">
    <property type="component" value="Unassembled WGS sequence"/>
</dbReference>
<evidence type="ECO:0000313" key="21">
    <source>
        <dbReference type="Proteomes" id="UP000046947"/>
    </source>
</evidence>
<keyword evidence="15" id="KW-0378">Hydrolase</keyword>
<dbReference type="EMBL" id="CSBK01001207">
    <property type="protein sequence ID" value="COY42807.1"/>
    <property type="molecule type" value="Genomic_DNA"/>
</dbReference>
<evidence type="ECO:0000313" key="10">
    <source>
        <dbReference type="EMBL" id="COW18470.1"/>
    </source>
</evidence>
<evidence type="ECO:0000313" key="30">
    <source>
        <dbReference type="Proteomes" id="UP000671119"/>
    </source>
</evidence>
<dbReference type="Proteomes" id="UP000671119">
    <property type="component" value="Unassembled WGS sequence"/>
</dbReference>
<evidence type="ECO:0000313" key="27">
    <source>
        <dbReference type="Proteomes" id="UP000050164"/>
    </source>
</evidence>
<evidence type="ECO:0000313" key="2">
    <source>
        <dbReference type="EMBL" id="CFE46878.1"/>
    </source>
</evidence>
<evidence type="ECO:0000313" key="12">
    <source>
        <dbReference type="EMBL" id="COY42807.1"/>
    </source>
</evidence>
<dbReference type="Proteomes" id="UP000048289">
    <property type="component" value="Unassembled WGS sequence"/>
</dbReference>
<evidence type="ECO:0000313" key="19">
    <source>
        <dbReference type="Proteomes" id="UP000044938"/>
    </source>
</evidence>
<evidence type="ECO:0000313" key="26">
    <source>
        <dbReference type="Proteomes" id="UP000050139"/>
    </source>
</evidence>